<sequence>MEEQVTKQPRVGSVDASGWPKYGWNEDEVKGPDKIEIVVP</sequence>
<evidence type="ECO:0000313" key="3">
    <source>
        <dbReference type="Proteomes" id="UP000236291"/>
    </source>
</evidence>
<comment type="caution">
    <text evidence="2">The sequence shown here is derived from an EMBL/GenBank/DDBJ whole genome shotgun (WGS) entry which is preliminary data.</text>
</comment>
<reference evidence="2 3" key="2">
    <citation type="journal article" date="2017" name="Front. Plant Sci.">
        <title>Gene Classification and Mining of Molecular Markers Useful in Red Clover (Trifolium pratense) Breeding.</title>
        <authorList>
            <person name="Istvanek J."/>
            <person name="Dluhosova J."/>
            <person name="Dluhos P."/>
            <person name="Patkova L."/>
            <person name="Nedelnik J."/>
            <person name="Repkova J."/>
        </authorList>
    </citation>
    <scope>NUCLEOTIDE SEQUENCE [LARGE SCALE GENOMIC DNA]</scope>
    <source>
        <strain evidence="3">cv. Tatra</strain>
        <tissue evidence="2">Young leaves</tissue>
    </source>
</reference>
<dbReference type="Proteomes" id="UP000236291">
    <property type="component" value="Unassembled WGS sequence"/>
</dbReference>
<gene>
    <name evidence="2" type="ORF">L195_g024931</name>
</gene>
<name>A0A2K3NF19_TRIPR</name>
<evidence type="ECO:0000313" key="2">
    <source>
        <dbReference type="EMBL" id="PNY01630.1"/>
    </source>
</evidence>
<dbReference type="AlphaFoldDB" id="A0A2K3NF19"/>
<accession>A0A2K3NF19</accession>
<dbReference type="EMBL" id="ASHM01020353">
    <property type="protein sequence ID" value="PNY01630.1"/>
    <property type="molecule type" value="Genomic_DNA"/>
</dbReference>
<proteinExistence type="predicted"/>
<organism evidence="2 3">
    <name type="scientific">Trifolium pratense</name>
    <name type="common">Red clover</name>
    <dbReference type="NCBI Taxonomy" id="57577"/>
    <lineage>
        <taxon>Eukaryota</taxon>
        <taxon>Viridiplantae</taxon>
        <taxon>Streptophyta</taxon>
        <taxon>Embryophyta</taxon>
        <taxon>Tracheophyta</taxon>
        <taxon>Spermatophyta</taxon>
        <taxon>Magnoliopsida</taxon>
        <taxon>eudicotyledons</taxon>
        <taxon>Gunneridae</taxon>
        <taxon>Pentapetalae</taxon>
        <taxon>rosids</taxon>
        <taxon>fabids</taxon>
        <taxon>Fabales</taxon>
        <taxon>Fabaceae</taxon>
        <taxon>Papilionoideae</taxon>
        <taxon>50 kb inversion clade</taxon>
        <taxon>NPAAA clade</taxon>
        <taxon>Hologalegina</taxon>
        <taxon>IRL clade</taxon>
        <taxon>Trifolieae</taxon>
        <taxon>Trifolium</taxon>
    </lineage>
</organism>
<reference evidence="2 3" key="1">
    <citation type="journal article" date="2014" name="Am. J. Bot.">
        <title>Genome assembly and annotation for red clover (Trifolium pratense; Fabaceae).</title>
        <authorList>
            <person name="Istvanek J."/>
            <person name="Jaros M."/>
            <person name="Krenek A."/>
            <person name="Repkova J."/>
        </authorList>
    </citation>
    <scope>NUCLEOTIDE SEQUENCE [LARGE SCALE GENOMIC DNA]</scope>
    <source>
        <strain evidence="3">cv. Tatra</strain>
        <tissue evidence="2">Young leaves</tissue>
    </source>
</reference>
<evidence type="ECO:0000256" key="1">
    <source>
        <dbReference type="SAM" id="MobiDB-lite"/>
    </source>
</evidence>
<feature type="region of interest" description="Disordered" evidence="1">
    <location>
        <begin position="1"/>
        <end position="27"/>
    </location>
</feature>
<protein>
    <submittedName>
        <fullName evidence="2">Uncharacterized protein</fullName>
    </submittedName>
</protein>